<dbReference type="AlphaFoldDB" id="A0A453CX30"/>
<organism evidence="2 3">
    <name type="scientific">Aegilops tauschii subsp. strangulata</name>
    <name type="common">Goatgrass</name>
    <dbReference type="NCBI Taxonomy" id="200361"/>
    <lineage>
        <taxon>Eukaryota</taxon>
        <taxon>Viridiplantae</taxon>
        <taxon>Streptophyta</taxon>
        <taxon>Embryophyta</taxon>
        <taxon>Tracheophyta</taxon>
        <taxon>Spermatophyta</taxon>
        <taxon>Magnoliopsida</taxon>
        <taxon>Liliopsida</taxon>
        <taxon>Poales</taxon>
        <taxon>Poaceae</taxon>
        <taxon>BOP clade</taxon>
        <taxon>Pooideae</taxon>
        <taxon>Triticodae</taxon>
        <taxon>Triticeae</taxon>
        <taxon>Triticinae</taxon>
        <taxon>Aegilops</taxon>
    </lineage>
</organism>
<evidence type="ECO:0000313" key="2">
    <source>
        <dbReference type="EnsemblPlants" id="AET2Gv20998700.9"/>
    </source>
</evidence>
<dbReference type="Gramene" id="AET2Gv20998700.9">
    <property type="protein sequence ID" value="AET2Gv20998700.9"/>
    <property type="gene ID" value="AET2Gv20998700"/>
</dbReference>
<reference evidence="2" key="4">
    <citation type="submission" date="2019-03" db="UniProtKB">
        <authorList>
            <consortium name="EnsemblPlants"/>
        </authorList>
    </citation>
    <scope>IDENTIFICATION</scope>
</reference>
<dbReference type="EnsemblPlants" id="AET2Gv20998700.9">
    <property type="protein sequence ID" value="AET2Gv20998700.9"/>
    <property type="gene ID" value="AET2Gv20998700"/>
</dbReference>
<name>A0A453CX30_AEGTS</name>
<reference evidence="2" key="5">
    <citation type="journal article" date="2021" name="G3 (Bethesda)">
        <title>Aegilops tauschii genome assembly Aet v5.0 features greater sequence contiguity and improved annotation.</title>
        <authorList>
            <person name="Wang L."/>
            <person name="Zhu T."/>
            <person name="Rodriguez J.C."/>
            <person name="Deal K.R."/>
            <person name="Dubcovsky J."/>
            <person name="McGuire P.E."/>
            <person name="Lux T."/>
            <person name="Spannagl M."/>
            <person name="Mayer K.F.X."/>
            <person name="Baldrich P."/>
            <person name="Meyers B.C."/>
            <person name="Huo N."/>
            <person name="Gu Y.Q."/>
            <person name="Zhou H."/>
            <person name="Devos K.M."/>
            <person name="Bennetzen J.L."/>
            <person name="Unver T."/>
            <person name="Budak H."/>
            <person name="Gulick P.J."/>
            <person name="Galiba G."/>
            <person name="Kalapos B."/>
            <person name="Nelson D.R."/>
            <person name="Li P."/>
            <person name="You F.M."/>
            <person name="Luo M.C."/>
            <person name="Dvorak J."/>
        </authorList>
    </citation>
    <scope>NUCLEOTIDE SEQUENCE [LARGE SCALE GENOMIC DNA]</scope>
    <source>
        <strain evidence="2">cv. AL8/78</strain>
    </source>
</reference>
<keyword evidence="1" id="KW-0812">Transmembrane</keyword>
<dbReference type="Proteomes" id="UP000015105">
    <property type="component" value="Chromosome 2D"/>
</dbReference>
<evidence type="ECO:0000313" key="3">
    <source>
        <dbReference type="Proteomes" id="UP000015105"/>
    </source>
</evidence>
<reference evidence="3" key="1">
    <citation type="journal article" date="2014" name="Science">
        <title>Ancient hybridizations among the ancestral genomes of bread wheat.</title>
        <authorList>
            <consortium name="International Wheat Genome Sequencing Consortium,"/>
            <person name="Marcussen T."/>
            <person name="Sandve S.R."/>
            <person name="Heier L."/>
            <person name="Spannagl M."/>
            <person name="Pfeifer M."/>
            <person name="Jakobsen K.S."/>
            <person name="Wulff B.B."/>
            <person name="Steuernagel B."/>
            <person name="Mayer K.F."/>
            <person name="Olsen O.A."/>
        </authorList>
    </citation>
    <scope>NUCLEOTIDE SEQUENCE [LARGE SCALE GENOMIC DNA]</scope>
    <source>
        <strain evidence="3">cv. AL8/78</strain>
    </source>
</reference>
<proteinExistence type="predicted"/>
<evidence type="ECO:0000256" key="1">
    <source>
        <dbReference type="SAM" id="Phobius"/>
    </source>
</evidence>
<accession>A0A453CX30</accession>
<feature type="transmembrane region" description="Helical" evidence="1">
    <location>
        <begin position="6"/>
        <end position="29"/>
    </location>
</feature>
<keyword evidence="1" id="KW-1133">Transmembrane helix</keyword>
<keyword evidence="1" id="KW-0472">Membrane</keyword>
<protein>
    <submittedName>
        <fullName evidence="2">Uncharacterized protein</fullName>
    </submittedName>
</protein>
<reference evidence="3" key="2">
    <citation type="journal article" date="2017" name="Nat. Plants">
        <title>The Aegilops tauschii genome reveals multiple impacts of transposons.</title>
        <authorList>
            <person name="Zhao G."/>
            <person name="Zou C."/>
            <person name="Li K."/>
            <person name="Wang K."/>
            <person name="Li T."/>
            <person name="Gao L."/>
            <person name="Zhang X."/>
            <person name="Wang H."/>
            <person name="Yang Z."/>
            <person name="Liu X."/>
            <person name="Jiang W."/>
            <person name="Mao L."/>
            <person name="Kong X."/>
            <person name="Jiao Y."/>
            <person name="Jia J."/>
        </authorList>
    </citation>
    <scope>NUCLEOTIDE SEQUENCE [LARGE SCALE GENOMIC DNA]</scope>
    <source>
        <strain evidence="3">cv. AL8/78</strain>
    </source>
</reference>
<reference evidence="2" key="3">
    <citation type="journal article" date="2017" name="Nature">
        <title>Genome sequence of the progenitor of the wheat D genome Aegilops tauschii.</title>
        <authorList>
            <person name="Luo M.C."/>
            <person name="Gu Y.Q."/>
            <person name="Puiu D."/>
            <person name="Wang H."/>
            <person name="Twardziok S.O."/>
            <person name="Deal K.R."/>
            <person name="Huo N."/>
            <person name="Zhu T."/>
            <person name="Wang L."/>
            <person name="Wang Y."/>
            <person name="McGuire P.E."/>
            <person name="Liu S."/>
            <person name="Long H."/>
            <person name="Ramasamy R.K."/>
            <person name="Rodriguez J.C."/>
            <person name="Van S.L."/>
            <person name="Yuan L."/>
            <person name="Wang Z."/>
            <person name="Xia Z."/>
            <person name="Xiao L."/>
            <person name="Anderson O.D."/>
            <person name="Ouyang S."/>
            <person name="Liang Y."/>
            <person name="Zimin A.V."/>
            <person name="Pertea G."/>
            <person name="Qi P."/>
            <person name="Bennetzen J.L."/>
            <person name="Dai X."/>
            <person name="Dawson M.W."/>
            <person name="Muller H.G."/>
            <person name="Kugler K."/>
            <person name="Rivarola-Duarte L."/>
            <person name="Spannagl M."/>
            <person name="Mayer K.F.X."/>
            <person name="Lu F.H."/>
            <person name="Bevan M.W."/>
            <person name="Leroy P."/>
            <person name="Li P."/>
            <person name="You F.M."/>
            <person name="Sun Q."/>
            <person name="Liu Z."/>
            <person name="Lyons E."/>
            <person name="Wicker T."/>
            <person name="Salzberg S.L."/>
            <person name="Devos K.M."/>
            <person name="Dvorak J."/>
        </authorList>
    </citation>
    <scope>NUCLEOTIDE SEQUENCE [LARGE SCALE GENOMIC DNA]</scope>
    <source>
        <strain evidence="2">cv. AL8/78</strain>
    </source>
</reference>
<sequence>LLQLQIPKLMQCFIQIATLSNLFLKYIYIMNKKNRRNCRKIVMVKRTESCTSSTDHKCTFLLARHWTNASLVT</sequence>
<keyword evidence="3" id="KW-1185">Reference proteome</keyword>